<gene>
    <name evidence="16" type="ORF">K402DRAFT_414108</name>
</gene>
<evidence type="ECO:0000256" key="10">
    <source>
        <dbReference type="ARBA" id="ARBA00023295"/>
    </source>
</evidence>
<dbReference type="Pfam" id="PF00722">
    <property type="entry name" value="Glyco_hydro_16"/>
    <property type="match status" value="1"/>
</dbReference>
<feature type="signal peptide" evidence="14">
    <location>
        <begin position="1"/>
        <end position="21"/>
    </location>
</feature>
<evidence type="ECO:0000256" key="3">
    <source>
        <dbReference type="ARBA" id="ARBA00012729"/>
    </source>
</evidence>
<comment type="similarity">
    <text evidence="12">Belongs to the glycosyl hydrolase 16 family. CRH1 subfamily.</text>
</comment>
<evidence type="ECO:0000313" key="17">
    <source>
        <dbReference type="Proteomes" id="UP000800041"/>
    </source>
</evidence>
<dbReference type="Proteomes" id="UP000800041">
    <property type="component" value="Unassembled WGS sequence"/>
</dbReference>
<keyword evidence="17" id="KW-1185">Reference proteome</keyword>
<dbReference type="InterPro" id="IPR050546">
    <property type="entry name" value="Glycosyl_Hydrlase_16"/>
</dbReference>
<reference evidence="16" key="1">
    <citation type="journal article" date="2020" name="Stud. Mycol.">
        <title>101 Dothideomycetes genomes: a test case for predicting lifestyles and emergence of pathogens.</title>
        <authorList>
            <person name="Haridas S."/>
            <person name="Albert R."/>
            <person name="Binder M."/>
            <person name="Bloem J."/>
            <person name="Labutti K."/>
            <person name="Salamov A."/>
            <person name="Andreopoulos B."/>
            <person name="Baker S."/>
            <person name="Barry K."/>
            <person name="Bills G."/>
            <person name="Bluhm B."/>
            <person name="Cannon C."/>
            <person name="Castanera R."/>
            <person name="Culley D."/>
            <person name="Daum C."/>
            <person name="Ezra D."/>
            <person name="Gonzalez J."/>
            <person name="Henrissat B."/>
            <person name="Kuo A."/>
            <person name="Liang C."/>
            <person name="Lipzen A."/>
            <person name="Lutzoni F."/>
            <person name="Magnuson J."/>
            <person name="Mondo S."/>
            <person name="Nolan M."/>
            <person name="Ohm R."/>
            <person name="Pangilinan J."/>
            <person name="Park H.-J."/>
            <person name="Ramirez L."/>
            <person name="Alfaro M."/>
            <person name="Sun H."/>
            <person name="Tritt A."/>
            <person name="Yoshinaga Y."/>
            <person name="Zwiers L.-H."/>
            <person name="Turgeon B."/>
            <person name="Goodwin S."/>
            <person name="Spatafora J."/>
            <person name="Crous P."/>
            <person name="Grigoriev I."/>
        </authorList>
    </citation>
    <scope>NUCLEOTIDE SEQUENCE</scope>
    <source>
        <strain evidence="16">CBS 113979</strain>
    </source>
</reference>
<dbReference type="OrthoDB" id="4781at2759"/>
<dbReference type="Gene3D" id="2.60.120.200">
    <property type="match status" value="1"/>
</dbReference>
<dbReference type="GO" id="GO:0008843">
    <property type="term" value="F:endochitinase activity"/>
    <property type="evidence" value="ECO:0007669"/>
    <property type="project" value="UniProtKB-EC"/>
</dbReference>
<dbReference type="PANTHER" id="PTHR10963:SF27">
    <property type="entry name" value="GLYCOSIDASE-RELATED"/>
    <property type="match status" value="1"/>
</dbReference>
<keyword evidence="4" id="KW-0328">Glycosyltransferase</keyword>
<keyword evidence="10" id="KW-0326">Glycosidase</keyword>
<keyword evidence="11" id="KW-0961">Cell wall biogenesis/degradation</keyword>
<dbReference type="FunFam" id="2.60.120.200:FF:000152">
    <property type="entry name" value="Cell wall glucanase"/>
    <property type="match status" value="1"/>
</dbReference>
<dbReference type="EC" id="3.2.1.14" evidence="3"/>
<name>A0A6G1GSI4_9PEZI</name>
<feature type="chain" id="PRO_5026057355" description="chitinase" evidence="14">
    <location>
        <begin position="22"/>
        <end position="410"/>
    </location>
</feature>
<dbReference type="InterPro" id="IPR000757">
    <property type="entry name" value="Beta-glucanase-like"/>
</dbReference>
<dbReference type="PROSITE" id="PS51762">
    <property type="entry name" value="GH16_2"/>
    <property type="match status" value="1"/>
</dbReference>
<evidence type="ECO:0000256" key="5">
    <source>
        <dbReference type="ARBA" id="ARBA00022679"/>
    </source>
</evidence>
<dbReference type="CDD" id="cd02183">
    <property type="entry name" value="GH16_fungal_CRH1_transglycosylase"/>
    <property type="match status" value="1"/>
</dbReference>
<dbReference type="GO" id="GO:0009277">
    <property type="term" value="C:fungal-type cell wall"/>
    <property type="evidence" value="ECO:0007669"/>
    <property type="project" value="TreeGrafter"/>
</dbReference>
<evidence type="ECO:0000256" key="11">
    <source>
        <dbReference type="ARBA" id="ARBA00023316"/>
    </source>
</evidence>
<sequence>MMYSSSILLGILASSVPLTYAQTFSKCNPLEKTCPANPALPASLSSNFKADGSNAFAGWTATSGSLQYDGNGAKFTVAKKGDSPTIASNGYFLFGKVTVTMQAAPGQGIVSSIVLESDDLDEVDWEFTGTDITEVQSNYFGKGDTTTYDRFVWHPVSTPQSVMHTYTVDWKSDSLTWSIDGNVIRTLNYADAKGGSRYPQTPMRVKLGIWAGGDSGNPEGTIEWSGGPTDYSQGPFTMFVQDVEVTNYSPGKEYKYTDNSGSFGSIEVVGGSPVAGPSSAAASSAAASSAPASSAPASSAPPSSKPATFITSPIPFSSKPLSSSAPPSSISVALSTGLTSAPPAAQSSLPLNIPSISSGFAPATVGAGANFSGSPTAAPSPSDTATGGASVRGVSVAALVGAVVFALVGL</sequence>
<evidence type="ECO:0000256" key="6">
    <source>
        <dbReference type="ARBA" id="ARBA00022729"/>
    </source>
</evidence>
<dbReference type="AlphaFoldDB" id="A0A6G1GSI4"/>
<evidence type="ECO:0000256" key="13">
    <source>
        <dbReference type="ARBA" id="ARBA00093308"/>
    </source>
</evidence>
<keyword evidence="8" id="KW-0472">Membrane</keyword>
<keyword evidence="9" id="KW-0325">Glycoprotein</keyword>
<dbReference type="PANTHER" id="PTHR10963">
    <property type="entry name" value="GLYCOSYL HYDROLASE-RELATED"/>
    <property type="match status" value="1"/>
</dbReference>
<dbReference type="SUPFAM" id="SSF49899">
    <property type="entry name" value="Concanavalin A-like lectins/glucanases"/>
    <property type="match status" value="1"/>
</dbReference>
<keyword evidence="6 14" id="KW-0732">Signal</keyword>
<dbReference type="GO" id="GO:0031505">
    <property type="term" value="P:fungal-type cell wall organization"/>
    <property type="evidence" value="ECO:0007669"/>
    <property type="project" value="TreeGrafter"/>
</dbReference>
<keyword evidence="7 16" id="KW-0378">Hydrolase</keyword>
<comment type="catalytic activity">
    <reaction evidence="1">
        <text>Random endo-hydrolysis of N-acetyl-beta-D-glucosaminide (1-&gt;4)-beta-linkages in chitin and chitodextrins.</text>
        <dbReference type="EC" id="3.2.1.14"/>
    </reaction>
</comment>
<keyword evidence="5" id="KW-0808">Transferase</keyword>
<evidence type="ECO:0000256" key="2">
    <source>
        <dbReference type="ARBA" id="ARBA00004370"/>
    </source>
</evidence>
<evidence type="ECO:0000256" key="14">
    <source>
        <dbReference type="SAM" id="SignalP"/>
    </source>
</evidence>
<evidence type="ECO:0000256" key="12">
    <source>
        <dbReference type="ARBA" id="ARBA00038074"/>
    </source>
</evidence>
<dbReference type="EMBL" id="ML977171">
    <property type="protein sequence ID" value="KAF1983913.1"/>
    <property type="molecule type" value="Genomic_DNA"/>
</dbReference>
<evidence type="ECO:0000256" key="4">
    <source>
        <dbReference type="ARBA" id="ARBA00022676"/>
    </source>
</evidence>
<evidence type="ECO:0000259" key="15">
    <source>
        <dbReference type="PROSITE" id="PS51762"/>
    </source>
</evidence>
<evidence type="ECO:0000256" key="1">
    <source>
        <dbReference type="ARBA" id="ARBA00000822"/>
    </source>
</evidence>
<proteinExistence type="inferred from homology"/>
<evidence type="ECO:0000256" key="9">
    <source>
        <dbReference type="ARBA" id="ARBA00023180"/>
    </source>
</evidence>
<feature type="domain" description="GH16" evidence="15">
    <location>
        <begin position="23"/>
        <end position="240"/>
    </location>
</feature>
<dbReference type="GO" id="GO:0016020">
    <property type="term" value="C:membrane"/>
    <property type="evidence" value="ECO:0007669"/>
    <property type="project" value="UniProtKB-SubCell"/>
</dbReference>
<organism evidence="16 17">
    <name type="scientific">Aulographum hederae CBS 113979</name>
    <dbReference type="NCBI Taxonomy" id="1176131"/>
    <lineage>
        <taxon>Eukaryota</taxon>
        <taxon>Fungi</taxon>
        <taxon>Dikarya</taxon>
        <taxon>Ascomycota</taxon>
        <taxon>Pezizomycotina</taxon>
        <taxon>Dothideomycetes</taxon>
        <taxon>Pleosporomycetidae</taxon>
        <taxon>Aulographales</taxon>
        <taxon>Aulographaceae</taxon>
    </lineage>
</organism>
<accession>A0A6G1GSI4</accession>
<comment type="subcellular location">
    <subcellularLocation>
        <location evidence="2">Membrane</location>
    </subcellularLocation>
</comment>
<dbReference type="InterPro" id="IPR013320">
    <property type="entry name" value="ConA-like_dom_sf"/>
</dbReference>
<protein>
    <recommendedName>
        <fullName evidence="3">chitinase</fullName>
        <ecNumber evidence="3">3.2.1.14</ecNumber>
    </recommendedName>
</protein>
<evidence type="ECO:0000256" key="7">
    <source>
        <dbReference type="ARBA" id="ARBA00022801"/>
    </source>
</evidence>
<comment type="function">
    <text evidence="13">Dual chitinase/transglycosylase that plays a role in cell wall architecture. Chitinase and transglycosylase activities are coupled. Required for the polysaccharide cross-linking at the septa and the cell wall. More specifically, transfers chitin to 1,6-beta-glucan in the cell wall.</text>
</comment>
<evidence type="ECO:0000256" key="8">
    <source>
        <dbReference type="ARBA" id="ARBA00023136"/>
    </source>
</evidence>
<evidence type="ECO:0000313" key="16">
    <source>
        <dbReference type="EMBL" id="KAF1983913.1"/>
    </source>
</evidence>
<dbReference type="GO" id="GO:0005975">
    <property type="term" value="P:carbohydrate metabolic process"/>
    <property type="evidence" value="ECO:0007669"/>
    <property type="project" value="InterPro"/>
</dbReference>
<dbReference type="GO" id="GO:0016757">
    <property type="term" value="F:glycosyltransferase activity"/>
    <property type="evidence" value="ECO:0007669"/>
    <property type="project" value="UniProtKB-KW"/>
</dbReference>